<evidence type="ECO:0000259" key="2">
    <source>
        <dbReference type="Pfam" id="PF01348"/>
    </source>
</evidence>
<protein>
    <recommendedName>
        <fullName evidence="2">Domain X domain-containing protein</fullName>
    </recommendedName>
</protein>
<feature type="region of interest" description="Disordered" evidence="1">
    <location>
        <begin position="78"/>
        <end position="132"/>
    </location>
</feature>
<dbReference type="GO" id="GO:0005739">
    <property type="term" value="C:mitochondrion"/>
    <property type="evidence" value="ECO:0007669"/>
    <property type="project" value="TreeGrafter"/>
</dbReference>
<feature type="compositionally biased region" description="Basic and acidic residues" evidence="1">
    <location>
        <begin position="95"/>
        <end position="111"/>
    </location>
</feature>
<dbReference type="GO" id="GO:0006315">
    <property type="term" value="P:homing of group II introns"/>
    <property type="evidence" value="ECO:0007669"/>
    <property type="project" value="TreeGrafter"/>
</dbReference>
<dbReference type="AlphaFoldDB" id="A0A8T2QV40"/>
<name>A0A8T2QV40_CERRI</name>
<organism evidence="3 4">
    <name type="scientific">Ceratopteris richardii</name>
    <name type="common">Triangle waterfern</name>
    <dbReference type="NCBI Taxonomy" id="49495"/>
    <lineage>
        <taxon>Eukaryota</taxon>
        <taxon>Viridiplantae</taxon>
        <taxon>Streptophyta</taxon>
        <taxon>Embryophyta</taxon>
        <taxon>Tracheophyta</taxon>
        <taxon>Polypodiopsida</taxon>
        <taxon>Polypodiidae</taxon>
        <taxon>Polypodiales</taxon>
        <taxon>Pteridineae</taxon>
        <taxon>Pteridaceae</taxon>
        <taxon>Parkerioideae</taxon>
        <taxon>Ceratopteris</taxon>
    </lineage>
</organism>
<accession>A0A8T2QV40</accession>
<proteinExistence type="predicted"/>
<dbReference type="Proteomes" id="UP000825935">
    <property type="component" value="Chromosome 31"/>
</dbReference>
<gene>
    <name evidence="3" type="ORF">KP509_31G003100</name>
</gene>
<feature type="domain" description="Domain X" evidence="2">
    <location>
        <begin position="211"/>
        <end position="349"/>
    </location>
</feature>
<dbReference type="OrthoDB" id="1928753at2759"/>
<dbReference type="InterPro" id="IPR024937">
    <property type="entry name" value="Domain_X"/>
</dbReference>
<dbReference type="PANTHER" id="PTHR33642">
    <property type="entry name" value="COX1/OXI3 INTRON 1 PROTEIN-RELATED"/>
    <property type="match status" value="1"/>
</dbReference>
<dbReference type="GO" id="GO:0003964">
    <property type="term" value="F:RNA-directed DNA polymerase activity"/>
    <property type="evidence" value="ECO:0007669"/>
    <property type="project" value="TreeGrafter"/>
</dbReference>
<comment type="caution">
    <text evidence="3">The sequence shown here is derived from an EMBL/GenBank/DDBJ whole genome shotgun (WGS) entry which is preliminary data.</text>
</comment>
<dbReference type="GO" id="GO:0090615">
    <property type="term" value="P:mitochondrial mRNA processing"/>
    <property type="evidence" value="ECO:0007669"/>
    <property type="project" value="TreeGrafter"/>
</dbReference>
<evidence type="ECO:0000313" key="3">
    <source>
        <dbReference type="EMBL" id="KAH7287919.1"/>
    </source>
</evidence>
<keyword evidence="4" id="KW-1185">Reference proteome</keyword>
<sequence length="355" mass="41418">MFAWRSCLLVVRRRLHWECRRFSPSRDPACLDVFEPDIQGSPLSDSSGVVSEDDVTLRRHLRNAFCYKIREWARTTPHEYISKPPSRPRSKRTKQSLEHNKKDAVKKVNDVHDDDDECHDDHVENSDEAELDVESEIDDFGDSSQGDDVDASNEDHELNELNVEGDDITSDEEAEAQRMSLACDPQNDGHVDADEELYYYTSKGKLKYKPILILAPKQEIYERLSQSGLISSKLKRPMPVLKLVKKSDAEIVGWYYYCSIELLQFFRICHNLKEVKAIVEYHIRWSAIHTLAKKYNCNPREVVKKYGRDLECEDKKGKKIRLMTKQEIKEISRGVNKRVQMIHRFRALNILDEMD</sequence>
<dbReference type="PANTHER" id="PTHR33642:SF4">
    <property type="entry name" value="COX1_OXI3 INTRON 1 PROTEIN-RELATED"/>
    <property type="match status" value="1"/>
</dbReference>
<evidence type="ECO:0000313" key="4">
    <source>
        <dbReference type="Proteomes" id="UP000825935"/>
    </source>
</evidence>
<dbReference type="EMBL" id="CM035436">
    <property type="protein sequence ID" value="KAH7287919.1"/>
    <property type="molecule type" value="Genomic_DNA"/>
</dbReference>
<dbReference type="Pfam" id="PF01348">
    <property type="entry name" value="Intron_maturas2"/>
    <property type="match status" value="1"/>
</dbReference>
<evidence type="ECO:0000256" key="1">
    <source>
        <dbReference type="SAM" id="MobiDB-lite"/>
    </source>
</evidence>
<reference evidence="3" key="1">
    <citation type="submission" date="2021-08" db="EMBL/GenBank/DDBJ databases">
        <title>WGS assembly of Ceratopteris richardii.</title>
        <authorList>
            <person name="Marchant D.B."/>
            <person name="Chen G."/>
            <person name="Jenkins J."/>
            <person name="Shu S."/>
            <person name="Leebens-Mack J."/>
            <person name="Grimwood J."/>
            <person name="Schmutz J."/>
            <person name="Soltis P."/>
            <person name="Soltis D."/>
            <person name="Chen Z.-H."/>
        </authorList>
    </citation>
    <scope>NUCLEOTIDE SEQUENCE</scope>
    <source>
        <strain evidence="3">Whitten #5841</strain>
        <tissue evidence="3">Leaf</tissue>
    </source>
</reference>